<dbReference type="InterPro" id="IPR041698">
    <property type="entry name" value="Methyltransf_25"/>
</dbReference>
<dbReference type="Proteomes" id="UP001595453">
    <property type="component" value="Unassembled WGS sequence"/>
</dbReference>
<evidence type="ECO:0000259" key="2">
    <source>
        <dbReference type="Pfam" id="PF21302"/>
    </source>
</evidence>
<organism evidence="3 4">
    <name type="scientific">Pseudoalteromonas fenneropenaei</name>
    <dbReference type="NCBI Taxonomy" id="1737459"/>
    <lineage>
        <taxon>Bacteria</taxon>
        <taxon>Pseudomonadati</taxon>
        <taxon>Pseudomonadota</taxon>
        <taxon>Gammaproteobacteria</taxon>
        <taxon>Alteromonadales</taxon>
        <taxon>Pseudoalteromonadaceae</taxon>
        <taxon>Pseudoalteromonas</taxon>
    </lineage>
</organism>
<reference evidence="4" key="1">
    <citation type="journal article" date="2019" name="Int. J. Syst. Evol. Microbiol.">
        <title>The Global Catalogue of Microorganisms (GCM) 10K type strain sequencing project: providing services to taxonomists for standard genome sequencing and annotation.</title>
        <authorList>
            <consortium name="The Broad Institute Genomics Platform"/>
            <consortium name="The Broad Institute Genome Sequencing Center for Infectious Disease"/>
            <person name="Wu L."/>
            <person name="Ma J."/>
        </authorList>
    </citation>
    <scope>NUCLEOTIDE SEQUENCE [LARGE SCALE GENOMIC DNA]</scope>
    <source>
        <strain evidence="4">KCTC 42730</strain>
    </source>
</reference>
<feature type="domain" description="Methyltransferase" evidence="1">
    <location>
        <begin position="89"/>
        <end position="170"/>
    </location>
</feature>
<dbReference type="PIRSF" id="PIRSF018249">
    <property type="entry name" value="MyrA_prd"/>
    <property type="match status" value="1"/>
</dbReference>
<keyword evidence="3" id="KW-0808">Transferase</keyword>
<dbReference type="EMBL" id="JBHRSD010000002">
    <property type="protein sequence ID" value="MFC3031229.1"/>
    <property type="molecule type" value="Genomic_DNA"/>
</dbReference>
<keyword evidence="3" id="KW-0489">Methyltransferase</keyword>
<accession>A0ABV7CF74</accession>
<name>A0ABV7CF74_9GAMM</name>
<feature type="domain" description="23S rRNA (guanine(745)-N(1))-methyltransferase N-terminal" evidence="2">
    <location>
        <begin position="5"/>
        <end position="48"/>
    </location>
</feature>
<dbReference type="GO" id="GO:0052911">
    <property type="term" value="F:23S rRNA (guanine(745)-N(1))-methyltransferase activity"/>
    <property type="evidence" value="ECO:0007669"/>
    <property type="project" value="UniProtKB-EC"/>
</dbReference>
<comment type="caution">
    <text evidence="3">The sequence shown here is derived from an EMBL/GenBank/DDBJ whole genome shotgun (WGS) entry which is preliminary data.</text>
</comment>
<dbReference type="PANTHER" id="PTHR43460">
    <property type="entry name" value="METHYLTRANSFERASE"/>
    <property type="match status" value="1"/>
</dbReference>
<evidence type="ECO:0000313" key="4">
    <source>
        <dbReference type="Proteomes" id="UP001595453"/>
    </source>
</evidence>
<dbReference type="CDD" id="cd02440">
    <property type="entry name" value="AdoMet_MTases"/>
    <property type="match status" value="1"/>
</dbReference>
<gene>
    <name evidence="3" type="primary">rlmA</name>
    <name evidence="3" type="ORF">ACFOEE_01645</name>
</gene>
<dbReference type="InterPro" id="IPR048647">
    <property type="entry name" value="RlmA_N"/>
</dbReference>
<dbReference type="Gene3D" id="3.40.50.150">
    <property type="entry name" value="Vaccinia Virus protein VP39"/>
    <property type="match status" value="1"/>
</dbReference>
<dbReference type="NCBIfam" id="NF008300">
    <property type="entry name" value="PRK11088.1"/>
    <property type="match status" value="1"/>
</dbReference>
<protein>
    <submittedName>
        <fullName evidence="3">23S rRNA (Guanine(745)-N(1))-methyltransferase</fullName>
        <ecNumber evidence="3">2.1.1.187</ecNumber>
    </submittedName>
</protein>
<dbReference type="InterPro" id="IPR029063">
    <property type="entry name" value="SAM-dependent_MTases_sf"/>
</dbReference>
<evidence type="ECO:0000313" key="3">
    <source>
        <dbReference type="EMBL" id="MFC3031229.1"/>
    </source>
</evidence>
<keyword evidence="4" id="KW-1185">Reference proteome</keyword>
<dbReference type="SUPFAM" id="SSF53335">
    <property type="entry name" value="S-adenosyl-L-methionine-dependent methyltransferases"/>
    <property type="match status" value="1"/>
</dbReference>
<evidence type="ECO:0000259" key="1">
    <source>
        <dbReference type="Pfam" id="PF13649"/>
    </source>
</evidence>
<dbReference type="RefSeq" id="WP_377120259.1">
    <property type="nucleotide sequence ID" value="NZ_JBHRSD010000002.1"/>
</dbReference>
<proteinExistence type="predicted"/>
<dbReference type="Pfam" id="PF21302">
    <property type="entry name" value="Zn_ribbon_RlmA"/>
    <property type="match status" value="1"/>
</dbReference>
<sequence length="267" mass="30158">MSMLYRCPLCGLALHKQEHAYFCDNRHQFDIAKEHYVNLLPVQFKKSKDPGDNLAMVQARRQFLASGHYQFMCDALAKRIATDNPSTLLDMGCGEGFYTSQLANQIRTQVHGIDISKAAIRYAAKRYQDCHFAVASAKQSPFQDHSFDAIVSIFAPLFVEECLRLLKPDGLVYQVSPGPRHLFELKSCIYQQVNLHQAPQAPAGMHCVDEIVLEKQVVLTEQEALDLIYMTPFAWKFQPEHLAELRAQAKIVVTLSFIISALARDAA</sequence>
<dbReference type="InterPro" id="IPR052939">
    <property type="entry name" value="23S_rRNA_MeTrnsfrase_RlmA"/>
</dbReference>
<dbReference type="PANTHER" id="PTHR43460:SF1">
    <property type="entry name" value="METHYLTRANSFERASE TYPE 11 DOMAIN-CONTAINING PROTEIN"/>
    <property type="match status" value="1"/>
</dbReference>
<dbReference type="Pfam" id="PF13649">
    <property type="entry name" value="Methyltransf_25"/>
    <property type="match status" value="1"/>
</dbReference>
<dbReference type="EC" id="2.1.1.187" evidence="3"/>
<dbReference type="InterPro" id="IPR016718">
    <property type="entry name" value="rRNA_m1G-MeTrfase_A_prd"/>
</dbReference>